<dbReference type="SUPFAM" id="SSF82171">
    <property type="entry name" value="DPP6 N-terminal domain-like"/>
    <property type="match status" value="1"/>
</dbReference>
<evidence type="ECO:0000313" key="4">
    <source>
        <dbReference type="Proteomes" id="UP000231162"/>
    </source>
</evidence>
<dbReference type="PANTHER" id="PTHR36842">
    <property type="entry name" value="PROTEIN TOLB HOMOLOG"/>
    <property type="match status" value="1"/>
</dbReference>
<dbReference type="Proteomes" id="UP000231162">
    <property type="component" value="Unassembled WGS sequence"/>
</dbReference>
<keyword evidence="2" id="KW-0812">Transmembrane</keyword>
<name>A0A2M6R7W7_9BACT</name>
<reference evidence="4" key="1">
    <citation type="submission" date="2017-09" db="EMBL/GenBank/DDBJ databases">
        <title>Depth-based differentiation of microbial function through sediment-hosted aquifers and enrichment of novel symbionts in the deep terrestrial subsurface.</title>
        <authorList>
            <person name="Probst A.J."/>
            <person name="Ladd B."/>
            <person name="Jarett J.K."/>
            <person name="Geller-Mcgrath D.E."/>
            <person name="Sieber C.M.K."/>
            <person name="Emerson J.B."/>
            <person name="Anantharaman K."/>
            <person name="Thomas B.C."/>
            <person name="Malmstrom R."/>
            <person name="Stieglmeier M."/>
            <person name="Klingl A."/>
            <person name="Woyke T."/>
            <person name="Ryan C.M."/>
            <person name="Banfield J.F."/>
        </authorList>
    </citation>
    <scope>NUCLEOTIDE SEQUENCE [LARGE SCALE GENOMIC DNA]</scope>
</reference>
<feature type="transmembrane region" description="Helical" evidence="2">
    <location>
        <begin position="20"/>
        <end position="38"/>
    </location>
</feature>
<dbReference type="Pfam" id="PF07676">
    <property type="entry name" value="PD40"/>
    <property type="match status" value="2"/>
</dbReference>
<dbReference type="Gene3D" id="2.60.40.1120">
    <property type="entry name" value="Carboxypeptidase-like, regulatory domain"/>
    <property type="match status" value="1"/>
</dbReference>
<proteinExistence type="inferred from homology"/>
<comment type="caution">
    <text evidence="3">The sequence shown here is derived from an EMBL/GenBank/DDBJ whole genome shotgun (WGS) entry which is preliminary data.</text>
</comment>
<dbReference type="SUPFAM" id="SSF49464">
    <property type="entry name" value="Carboxypeptidase regulatory domain-like"/>
    <property type="match status" value="1"/>
</dbReference>
<evidence type="ECO:0000256" key="1">
    <source>
        <dbReference type="ARBA" id="ARBA00009820"/>
    </source>
</evidence>
<accession>A0A2M6R7W7</accession>
<evidence type="ECO:0008006" key="5">
    <source>
        <dbReference type="Google" id="ProtNLM"/>
    </source>
</evidence>
<dbReference type="Gene3D" id="2.120.10.30">
    <property type="entry name" value="TolB, C-terminal domain"/>
    <property type="match status" value="1"/>
</dbReference>
<gene>
    <name evidence="3" type="ORF">COT79_03555</name>
</gene>
<keyword evidence="2" id="KW-1133">Transmembrane helix</keyword>
<dbReference type="EMBL" id="PEZX01000044">
    <property type="protein sequence ID" value="PIS06652.1"/>
    <property type="molecule type" value="Genomic_DNA"/>
</dbReference>
<comment type="similarity">
    <text evidence="1">Belongs to the TolB family.</text>
</comment>
<keyword evidence="2" id="KW-0472">Membrane</keyword>
<sequence length="463" mass="49970">MAELREIPIHHRKRHKNLKLVIALLCMVLVVGVAYIGYRVGQTQKGKTVFTEQPVPTQTQPLPAVVEPPAPAMATLKGTVKNKITDQPLTGATVTIGDTVLTSDASGAFSLTTKAGTTFTDATASAQGYVSASTKTIDGMVLALVPDGKVVYVSNKNGGKKGVYTTNYDGSDEKALVPRVGDTEDYDAGVSTHDRYVTFMSTRDKRKNHYGSDDPTLYLVKIDGTGLVTISNFFGITQVQWSPVGAYVAWIGRENDDDTFSKVAVRDIDAGTTVYNGDPGDSINSYAFAKDESKFAFSVSYNPSTQSRKGIYVGDGDGKNVKKISDVSSYVTFNSDGNIEFSEYTNSKQVYYTWFHDSGVVKETARDESKRAGSISPDGITVAYIENRDGKSNVFTSKQDKSGEKQLTTIDTATGSPRWSQDGAYIIFDSNKTGESAKYIVSAQGIGAAQKVTDQLAGGYGYY</sequence>
<evidence type="ECO:0000313" key="3">
    <source>
        <dbReference type="EMBL" id="PIS06652.1"/>
    </source>
</evidence>
<evidence type="ECO:0000256" key="2">
    <source>
        <dbReference type="SAM" id="Phobius"/>
    </source>
</evidence>
<protein>
    <recommendedName>
        <fullName evidence="5">Dipeptidylpeptidase IV N-terminal domain-containing protein</fullName>
    </recommendedName>
</protein>
<dbReference type="PANTHER" id="PTHR36842:SF1">
    <property type="entry name" value="PROTEIN TOLB"/>
    <property type="match status" value="1"/>
</dbReference>
<dbReference type="InterPro" id="IPR011659">
    <property type="entry name" value="WD40"/>
</dbReference>
<dbReference type="InterPro" id="IPR011042">
    <property type="entry name" value="6-blade_b-propeller_TolB-like"/>
</dbReference>
<organism evidence="3 4">
    <name type="scientific">Candidatus Berkelbacteria bacterium CG10_big_fil_rev_8_21_14_0_10_43_14</name>
    <dbReference type="NCBI Taxonomy" id="1974515"/>
    <lineage>
        <taxon>Bacteria</taxon>
        <taxon>Candidatus Berkelbacteria</taxon>
    </lineage>
</organism>
<dbReference type="InterPro" id="IPR008969">
    <property type="entry name" value="CarboxyPept-like_regulatory"/>
</dbReference>
<dbReference type="AlphaFoldDB" id="A0A2M6R7W7"/>